<dbReference type="EMBL" id="CP046916">
    <property type="protein sequence ID" value="QGZ66387.1"/>
    <property type="molecule type" value="Genomic_DNA"/>
</dbReference>
<evidence type="ECO:0000313" key="2">
    <source>
        <dbReference type="Proteomes" id="UP000433577"/>
    </source>
</evidence>
<dbReference type="AlphaFoldDB" id="A0A7Z2GR70"/>
<sequence>MAANASQIAALREQGKQPAAWVLVSFIGRIANEDNGFTVYARPDRDYDWRWTVGLDLIAFARRGQAVAASLKAIRNERPKSLSLWDVDRKSGAGVYFDYPADIAELCKRARGRTMNIELMPWFSWQEREFLKMGF</sequence>
<accession>A0A7Z2GR70</accession>
<dbReference type="OrthoDB" id="8776411at2"/>
<organism evidence="1 2">
    <name type="scientific">Paraburkholderia acidisoli</name>
    <dbReference type="NCBI Taxonomy" id="2571748"/>
    <lineage>
        <taxon>Bacteria</taxon>
        <taxon>Pseudomonadati</taxon>
        <taxon>Pseudomonadota</taxon>
        <taxon>Betaproteobacteria</taxon>
        <taxon>Burkholderiales</taxon>
        <taxon>Burkholderiaceae</taxon>
        <taxon>Paraburkholderia</taxon>
    </lineage>
</organism>
<gene>
    <name evidence="1" type="ORF">FAZ98_31880</name>
</gene>
<name>A0A7Z2GR70_9BURK</name>
<evidence type="ECO:0000313" key="1">
    <source>
        <dbReference type="EMBL" id="QGZ66387.1"/>
    </source>
</evidence>
<proteinExistence type="predicted"/>
<protein>
    <submittedName>
        <fullName evidence="1">Uncharacterized protein</fullName>
    </submittedName>
</protein>
<dbReference type="KEGG" id="pacs:FAZ98_31880"/>
<dbReference type="Proteomes" id="UP000433577">
    <property type="component" value="Chromosome 4"/>
</dbReference>
<keyword evidence="2" id="KW-1185">Reference proteome</keyword>
<dbReference type="RefSeq" id="WP_158957709.1">
    <property type="nucleotide sequence ID" value="NZ_CP046916.1"/>
</dbReference>
<reference evidence="1 2" key="1">
    <citation type="submission" date="2019-12" db="EMBL/GenBank/DDBJ databases">
        <title>Paraburkholderia acidiphila 7Q-K02 sp. nov and Paraburkholderia acidisoli DHF22 sp. nov., two strains isolated from forest soil.</title>
        <authorList>
            <person name="Gao Z."/>
            <person name="Qiu L."/>
        </authorList>
    </citation>
    <scope>NUCLEOTIDE SEQUENCE [LARGE SCALE GENOMIC DNA]</scope>
    <source>
        <strain evidence="1 2">DHF22</strain>
    </source>
</reference>